<dbReference type="Pfam" id="PF20146">
    <property type="entry name" value="NRF"/>
    <property type="match status" value="1"/>
</dbReference>
<keyword evidence="3" id="KW-1185">Reference proteome</keyword>
<evidence type="ECO:0000313" key="4">
    <source>
        <dbReference type="WBParaSite" id="PSU_v2.g4236.t1"/>
    </source>
</evidence>
<evidence type="ECO:0000256" key="1">
    <source>
        <dbReference type="SAM" id="Phobius"/>
    </source>
</evidence>
<dbReference type="SMART" id="SM00703">
    <property type="entry name" value="NRF"/>
    <property type="match status" value="1"/>
</dbReference>
<keyword evidence="1" id="KW-0472">Membrane</keyword>
<dbReference type="AlphaFoldDB" id="A0A914YX62"/>
<keyword evidence="1" id="KW-1133">Transmembrane helix</keyword>
<proteinExistence type="predicted"/>
<feature type="domain" description="Nose resistant-to-fluoxetine protein N-terminal" evidence="2">
    <location>
        <begin position="22"/>
        <end position="180"/>
    </location>
</feature>
<feature type="transmembrane region" description="Helical" evidence="1">
    <location>
        <begin position="597"/>
        <end position="624"/>
    </location>
</feature>
<feature type="transmembrane region" description="Helical" evidence="1">
    <location>
        <begin position="415"/>
        <end position="437"/>
    </location>
</feature>
<dbReference type="InterPro" id="IPR052728">
    <property type="entry name" value="O2_lipid_transport_reg"/>
</dbReference>
<dbReference type="PANTHER" id="PTHR11161">
    <property type="entry name" value="O-ACYLTRANSFERASE"/>
    <property type="match status" value="1"/>
</dbReference>
<dbReference type="InterPro" id="IPR006621">
    <property type="entry name" value="Nose-resist-to-fluoxetine_N"/>
</dbReference>
<accession>A0A914YX62</accession>
<reference evidence="4" key="1">
    <citation type="submission" date="2022-11" db="UniProtKB">
        <authorList>
            <consortium name="WormBaseParasite"/>
        </authorList>
    </citation>
    <scope>IDENTIFICATION</scope>
</reference>
<dbReference type="WBParaSite" id="PSU_v2.g4236.t1">
    <property type="protein sequence ID" value="PSU_v2.g4236.t1"/>
    <property type="gene ID" value="PSU_v2.g4236"/>
</dbReference>
<feature type="transmembrane region" description="Helical" evidence="1">
    <location>
        <begin position="493"/>
        <end position="511"/>
    </location>
</feature>
<feature type="transmembrane region" description="Helical" evidence="1">
    <location>
        <begin position="457"/>
        <end position="481"/>
    </location>
</feature>
<sequence>MSLKRLSSFKKQLCGNGAIQASDECKKDVSYLFCSLNDFINYYSIECPGKENVEACTTCQREADEVYQKNSWISTWIDSIGKMPSGISDGNYHWLGDYEQCQMLKLENKFNGHYCMIEFEVPDTILNTQCDNQPLEVHLGICLPASCKLNETKAIIEDVAQHKMGVHCEPPSEWHTREITFLIVILIWCFIIFAATIWIWKFGAPESKTYVDNIVEALSLQHNLRKCLRTTRKRTMFHSIDGLQVVSIALLVNGNIFFLIMEYLENVSFSYTSSEDIFMQPVINYSVYADGLLAFLGFRIGLHVLRKGYSDSSTFWKHLLSRFFRVWPPYAFVTLFVSHLYIRLGYGPMWSHNDLPYRCEKTWWENLLLINNILGFKETCLDGGFLFALEAQFYLVAIVIIYIRRNSKTASNTVIGMLITISTAYIFIVTNIFKTYATLIPTAPAFNANHESKYANYVNLIFLNPISRISPFLFGLGAPLWCPIKFNPTMKKLIGLFSFLIGLSVALIIWFPHFVKKFETINSYIDGVYAALHRSAWALAIIALAYVFENLNEGNVIRVFASWKLFYPMSKLVFLVFLLSEPVALSLFASLHRPINATLFSIILTTVGTFVCSYILAVIVEVIITLPIRHLFDFICPIETPPDTVLSGTQNRGSIPSVDREIEPFIRKNGH</sequence>
<protein>
    <submittedName>
        <fullName evidence="4">Nose resistant-to-fluoxetine protein N-terminal domain-containing protein</fullName>
    </submittedName>
</protein>
<keyword evidence="1" id="KW-0812">Transmembrane</keyword>
<evidence type="ECO:0000313" key="3">
    <source>
        <dbReference type="Proteomes" id="UP000887577"/>
    </source>
</evidence>
<name>A0A914YX62_9BILA</name>
<dbReference type="PANTHER" id="PTHR11161:SF14">
    <property type="entry name" value="NOSE RESISTANT-TO-FLUOXETINE PROTEIN N-TERMINAL DOMAIN-CONTAINING PROTEIN"/>
    <property type="match status" value="1"/>
</dbReference>
<feature type="transmembrane region" description="Helical" evidence="1">
    <location>
        <begin position="572"/>
        <end position="591"/>
    </location>
</feature>
<dbReference type="Proteomes" id="UP000887577">
    <property type="component" value="Unplaced"/>
</dbReference>
<organism evidence="3 4">
    <name type="scientific">Panagrolaimus superbus</name>
    <dbReference type="NCBI Taxonomy" id="310955"/>
    <lineage>
        <taxon>Eukaryota</taxon>
        <taxon>Metazoa</taxon>
        <taxon>Ecdysozoa</taxon>
        <taxon>Nematoda</taxon>
        <taxon>Chromadorea</taxon>
        <taxon>Rhabditida</taxon>
        <taxon>Tylenchina</taxon>
        <taxon>Panagrolaimomorpha</taxon>
        <taxon>Panagrolaimoidea</taxon>
        <taxon>Panagrolaimidae</taxon>
        <taxon>Panagrolaimus</taxon>
    </lineage>
</organism>
<feature type="transmembrane region" description="Helical" evidence="1">
    <location>
        <begin position="531"/>
        <end position="551"/>
    </location>
</feature>
<feature type="transmembrane region" description="Helical" evidence="1">
    <location>
        <begin position="242"/>
        <end position="263"/>
    </location>
</feature>
<feature type="transmembrane region" description="Helical" evidence="1">
    <location>
        <begin position="384"/>
        <end position="403"/>
    </location>
</feature>
<feature type="transmembrane region" description="Helical" evidence="1">
    <location>
        <begin position="323"/>
        <end position="342"/>
    </location>
</feature>
<evidence type="ECO:0000259" key="2">
    <source>
        <dbReference type="SMART" id="SM00703"/>
    </source>
</evidence>
<feature type="transmembrane region" description="Helical" evidence="1">
    <location>
        <begin position="179"/>
        <end position="200"/>
    </location>
</feature>
<feature type="transmembrane region" description="Helical" evidence="1">
    <location>
        <begin position="283"/>
        <end position="302"/>
    </location>
</feature>